<organism evidence="1 2">
    <name type="scientific">Leersia perrieri</name>
    <dbReference type="NCBI Taxonomy" id="77586"/>
    <lineage>
        <taxon>Eukaryota</taxon>
        <taxon>Viridiplantae</taxon>
        <taxon>Streptophyta</taxon>
        <taxon>Embryophyta</taxon>
        <taxon>Tracheophyta</taxon>
        <taxon>Spermatophyta</taxon>
        <taxon>Magnoliopsida</taxon>
        <taxon>Liliopsida</taxon>
        <taxon>Poales</taxon>
        <taxon>Poaceae</taxon>
        <taxon>BOP clade</taxon>
        <taxon>Oryzoideae</taxon>
        <taxon>Oryzeae</taxon>
        <taxon>Oryzinae</taxon>
        <taxon>Leersia</taxon>
    </lineage>
</organism>
<dbReference type="Gramene" id="LPERR01G34530.1">
    <property type="protein sequence ID" value="LPERR01G34530.1"/>
    <property type="gene ID" value="LPERR01G34530"/>
</dbReference>
<keyword evidence="2" id="KW-1185">Reference proteome</keyword>
<dbReference type="HOGENOM" id="CLU_1715885_0_0_1"/>
<accession>A0A0D9V8U1</accession>
<dbReference type="AlphaFoldDB" id="A0A0D9V8U1"/>
<name>A0A0D9V8U1_9ORYZ</name>
<reference evidence="1" key="3">
    <citation type="submission" date="2015-04" db="UniProtKB">
        <authorList>
            <consortium name="EnsemblPlants"/>
        </authorList>
    </citation>
    <scope>IDENTIFICATION</scope>
</reference>
<dbReference type="Proteomes" id="UP000032180">
    <property type="component" value="Chromosome 1"/>
</dbReference>
<dbReference type="PANTHER" id="PTHR34303:SF6">
    <property type="entry name" value="OS01G0890400 PROTEIN"/>
    <property type="match status" value="1"/>
</dbReference>
<reference evidence="1 2" key="1">
    <citation type="submission" date="2012-08" db="EMBL/GenBank/DDBJ databases">
        <title>Oryza genome evolution.</title>
        <authorList>
            <person name="Wing R.A."/>
        </authorList>
    </citation>
    <scope>NUCLEOTIDE SEQUENCE</scope>
</reference>
<evidence type="ECO:0000313" key="1">
    <source>
        <dbReference type="EnsemblPlants" id="LPERR01G34530.1"/>
    </source>
</evidence>
<sequence>MEKQPFALPGGGSSSVRLVREGETPNVRRIRIDCLAHVVLLDYPVDQRNEEDIRSNCGRFGHLLEVDPACYAAPDMSPVRVVVQLQHPSEIPLEVRIRYGFEFRHVVPVQILRVWDRFLSVDGNGQYVPMYNPAAAARRPPRCSSGCQTGCCN</sequence>
<proteinExistence type="predicted"/>
<dbReference type="eggNOG" id="ENOG502R3BU">
    <property type="taxonomic scope" value="Eukaryota"/>
</dbReference>
<protein>
    <submittedName>
        <fullName evidence="1">Uncharacterized protein</fullName>
    </submittedName>
</protein>
<dbReference type="EnsemblPlants" id="LPERR01G34530.1">
    <property type="protein sequence ID" value="LPERR01G34530.1"/>
    <property type="gene ID" value="LPERR01G34530"/>
</dbReference>
<dbReference type="PANTHER" id="PTHR34303">
    <property type="entry name" value="OS01G0890400 PROTEIN-RELATED"/>
    <property type="match status" value="1"/>
</dbReference>
<evidence type="ECO:0000313" key="2">
    <source>
        <dbReference type="Proteomes" id="UP000032180"/>
    </source>
</evidence>
<reference evidence="2" key="2">
    <citation type="submission" date="2013-12" db="EMBL/GenBank/DDBJ databases">
        <authorList>
            <person name="Yu Y."/>
            <person name="Lee S."/>
            <person name="de Baynast K."/>
            <person name="Wissotski M."/>
            <person name="Liu L."/>
            <person name="Talag J."/>
            <person name="Goicoechea J."/>
            <person name="Angelova A."/>
            <person name="Jetty R."/>
            <person name="Kudrna D."/>
            <person name="Golser W."/>
            <person name="Rivera L."/>
            <person name="Zhang J."/>
            <person name="Wing R."/>
        </authorList>
    </citation>
    <scope>NUCLEOTIDE SEQUENCE</scope>
</reference>